<feature type="domain" description="Bacterial type II secretion system protein E" evidence="4">
    <location>
        <begin position="228"/>
        <end position="242"/>
    </location>
</feature>
<dbReference type="OrthoDB" id="244550at2"/>
<keyword evidence="3" id="KW-0067">ATP-binding</keyword>
<evidence type="ECO:0000313" key="6">
    <source>
        <dbReference type="Proteomes" id="UP000319383"/>
    </source>
</evidence>
<dbReference type="Gene3D" id="3.30.450.90">
    <property type="match status" value="1"/>
</dbReference>
<dbReference type="Proteomes" id="UP000319383">
    <property type="component" value="Chromosome"/>
</dbReference>
<proteinExistence type="inferred from homology"/>
<comment type="similarity">
    <text evidence="1">Belongs to the GSP E family.</text>
</comment>
<dbReference type="CDD" id="cd01129">
    <property type="entry name" value="PulE-GspE-like"/>
    <property type="match status" value="1"/>
</dbReference>
<reference evidence="5 6" key="1">
    <citation type="submission" date="2019-02" db="EMBL/GenBank/DDBJ databases">
        <title>Deep-cultivation of Planctomycetes and their phenomic and genomic characterization uncovers novel biology.</title>
        <authorList>
            <person name="Wiegand S."/>
            <person name="Jogler M."/>
            <person name="Boedeker C."/>
            <person name="Pinto D."/>
            <person name="Vollmers J."/>
            <person name="Rivas-Marin E."/>
            <person name="Kohn T."/>
            <person name="Peeters S.H."/>
            <person name="Heuer A."/>
            <person name="Rast P."/>
            <person name="Oberbeckmann S."/>
            <person name="Bunk B."/>
            <person name="Jeske O."/>
            <person name="Meyerdierks A."/>
            <person name="Storesund J.E."/>
            <person name="Kallscheuer N."/>
            <person name="Luecker S."/>
            <person name="Lage O.M."/>
            <person name="Pohl T."/>
            <person name="Merkel B.J."/>
            <person name="Hornburger P."/>
            <person name="Mueller R.-W."/>
            <person name="Bruemmer F."/>
            <person name="Labrenz M."/>
            <person name="Spormann A.M."/>
            <person name="Op den Camp H."/>
            <person name="Overmann J."/>
            <person name="Amann R."/>
            <person name="Jetten M.S.M."/>
            <person name="Mascher T."/>
            <person name="Medema M.H."/>
            <person name="Devos D.P."/>
            <person name="Kaster A.-K."/>
            <person name="Ovreas L."/>
            <person name="Rohde M."/>
            <person name="Galperin M.Y."/>
            <person name="Jogler C."/>
        </authorList>
    </citation>
    <scope>NUCLEOTIDE SEQUENCE [LARGE SCALE GENOMIC DNA]</scope>
    <source>
        <strain evidence="5 6">Mal52</strain>
    </source>
</reference>
<dbReference type="PANTHER" id="PTHR30258">
    <property type="entry name" value="TYPE II SECRETION SYSTEM PROTEIN GSPE-RELATED"/>
    <property type="match status" value="1"/>
</dbReference>
<dbReference type="GO" id="GO:0016887">
    <property type="term" value="F:ATP hydrolysis activity"/>
    <property type="evidence" value="ECO:0007669"/>
    <property type="project" value="TreeGrafter"/>
</dbReference>
<dbReference type="PROSITE" id="PS00662">
    <property type="entry name" value="T2SP_E"/>
    <property type="match status" value="1"/>
</dbReference>
<evidence type="ECO:0000256" key="2">
    <source>
        <dbReference type="ARBA" id="ARBA00022741"/>
    </source>
</evidence>
<dbReference type="GO" id="GO:0005524">
    <property type="term" value="F:ATP binding"/>
    <property type="evidence" value="ECO:0007669"/>
    <property type="project" value="UniProtKB-KW"/>
</dbReference>
<dbReference type="RefSeq" id="WP_145375327.1">
    <property type="nucleotide sequence ID" value="NZ_CAXBED010000315.1"/>
</dbReference>
<sequence>MDSKSKERDIRQKALQQELGELVDVVGPGPLVDLLLERAFQLNATDVHFDPDEGGIRIRLRVDGLLHAILHVPAAQAAHMVSRIKLMGGMDITEKRLPQDGHISNLVMGTQRDIRVACGPTNYGERVVLRLMPGEQAFHRLDDLGFDDAQLPMLKRFLNIPYGMILTVGPVGAGKSTTMYGCLDELNDPSKSICTIEDPVERRMDGINQTQINTQIDFTFARALRMLLRQDPDVLMIGEIRDPETAQIGSRAGLAGTLVLSTLHANDTTSTFDVLRGFNVPPMVIADSVYCVITQRLLRKICQNCKVAYQPDEPQCEILGLDPAAAGTVEIFKGNGCDTCFGTGYLGRTAVFEVLGMDADLRRAVLHHKPRLDILQIAKEKGMETLEMAASRKVIAGQTSYEEMNRVLSAFPGE</sequence>
<dbReference type="InterPro" id="IPR001482">
    <property type="entry name" value="T2SS/T4SS_dom"/>
</dbReference>
<evidence type="ECO:0000256" key="3">
    <source>
        <dbReference type="ARBA" id="ARBA00022840"/>
    </source>
</evidence>
<evidence type="ECO:0000256" key="1">
    <source>
        <dbReference type="ARBA" id="ARBA00006611"/>
    </source>
</evidence>
<dbReference type="Gene3D" id="3.40.50.300">
    <property type="entry name" value="P-loop containing nucleotide triphosphate hydrolases"/>
    <property type="match status" value="1"/>
</dbReference>
<dbReference type="KEGG" id="sdyn:Mal52_16660"/>
<dbReference type="InterPro" id="IPR027417">
    <property type="entry name" value="P-loop_NTPase"/>
</dbReference>
<keyword evidence="6" id="KW-1185">Reference proteome</keyword>
<gene>
    <name evidence="5" type="primary">gspE</name>
    <name evidence="5" type="ORF">Mal52_16660</name>
</gene>
<protein>
    <submittedName>
        <fullName evidence="5">Type II secretion system protein E</fullName>
    </submittedName>
</protein>
<organism evidence="5 6">
    <name type="scientific">Symmachiella dynata</name>
    <dbReference type="NCBI Taxonomy" id="2527995"/>
    <lineage>
        <taxon>Bacteria</taxon>
        <taxon>Pseudomonadati</taxon>
        <taxon>Planctomycetota</taxon>
        <taxon>Planctomycetia</taxon>
        <taxon>Planctomycetales</taxon>
        <taxon>Planctomycetaceae</taxon>
        <taxon>Symmachiella</taxon>
    </lineage>
</organism>
<dbReference type="PANTHER" id="PTHR30258:SF2">
    <property type="entry name" value="COMG OPERON PROTEIN 1"/>
    <property type="match status" value="1"/>
</dbReference>
<dbReference type="GO" id="GO:0005886">
    <property type="term" value="C:plasma membrane"/>
    <property type="evidence" value="ECO:0007669"/>
    <property type="project" value="TreeGrafter"/>
</dbReference>
<accession>A0A517ZL25</accession>
<evidence type="ECO:0000259" key="4">
    <source>
        <dbReference type="PROSITE" id="PS00662"/>
    </source>
</evidence>
<dbReference type="EMBL" id="CP036276">
    <property type="protein sequence ID" value="QDU43194.1"/>
    <property type="molecule type" value="Genomic_DNA"/>
</dbReference>
<evidence type="ECO:0000313" key="5">
    <source>
        <dbReference type="EMBL" id="QDU43194.1"/>
    </source>
</evidence>
<keyword evidence="2" id="KW-0547">Nucleotide-binding</keyword>
<dbReference type="AlphaFoldDB" id="A0A517ZL25"/>
<dbReference type="SUPFAM" id="SSF52540">
    <property type="entry name" value="P-loop containing nucleoside triphosphate hydrolases"/>
    <property type="match status" value="1"/>
</dbReference>
<name>A0A517ZL25_9PLAN</name>
<dbReference type="Pfam" id="PF00437">
    <property type="entry name" value="T2SSE"/>
    <property type="match status" value="1"/>
</dbReference>